<dbReference type="OrthoDB" id="5282002at2759"/>
<dbReference type="PROSITE" id="PS50865">
    <property type="entry name" value="ZF_MYND_2"/>
    <property type="match status" value="1"/>
</dbReference>
<dbReference type="SUPFAM" id="SSF144232">
    <property type="entry name" value="HIT/MYND zinc finger-like"/>
    <property type="match status" value="1"/>
</dbReference>
<accession>A0A0D2HIA7</accession>
<dbReference type="AlphaFoldDB" id="A0A0D2HIA7"/>
<keyword evidence="7" id="KW-1185">Reference proteome</keyword>
<dbReference type="GO" id="GO:0008270">
    <property type="term" value="F:zinc ion binding"/>
    <property type="evidence" value="ECO:0007669"/>
    <property type="project" value="UniProtKB-KW"/>
</dbReference>
<protein>
    <recommendedName>
        <fullName evidence="5">MYND-type domain-containing protein</fullName>
    </recommendedName>
</protein>
<name>A0A0D2HIA7_CLAB1</name>
<evidence type="ECO:0000313" key="7">
    <source>
        <dbReference type="Proteomes" id="UP000053789"/>
    </source>
</evidence>
<keyword evidence="3" id="KW-0862">Zinc</keyword>
<evidence type="ECO:0000256" key="3">
    <source>
        <dbReference type="ARBA" id="ARBA00022833"/>
    </source>
</evidence>
<dbReference type="EMBL" id="KN846993">
    <property type="protein sequence ID" value="KIW90485.1"/>
    <property type="molecule type" value="Genomic_DNA"/>
</dbReference>
<evidence type="ECO:0000256" key="1">
    <source>
        <dbReference type="ARBA" id="ARBA00022723"/>
    </source>
</evidence>
<evidence type="ECO:0000256" key="4">
    <source>
        <dbReference type="PROSITE-ProRule" id="PRU00134"/>
    </source>
</evidence>
<dbReference type="HOGENOM" id="CLU_018400_3_0_1"/>
<dbReference type="Gene3D" id="6.10.140.2220">
    <property type="match status" value="1"/>
</dbReference>
<dbReference type="VEuPathDB" id="FungiDB:Z519_09131"/>
<keyword evidence="2 4" id="KW-0863">Zinc-finger</keyword>
<evidence type="ECO:0000259" key="5">
    <source>
        <dbReference type="PROSITE" id="PS50865"/>
    </source>
</evidence>
<evidence type="ECO:0000313" key="6">
    <source>
        <dbReference type="EMBL" id="KIW90485.1"/>
    </source>
</evidence>
<dbReference type="InterPro" id="IPR002893">
    <property type="entry name" value="Znf_MYND"/>
</dbReference>
<dbReference type="Pfam" id="PF14737">
    <property type="entry name" value="DUF4470"/>
    <property type="match status" value="1"/>
</dbReference>
<proteinExistence type="predicted"/>
<keyword evidence="1" id="KW-0479">Metal-binding</keyword>
<reference evidence="6" key="1">
    <citation type="submission" date="2015-01" db="EMBL/GenBank/DDBJ databases">
        <title>The Genome Sequence of Cladophialophora bantiana CBS 173.52.</title>
        <authorList>
            <consortium name="The Broad Institute Genomics Platform"/>
            <person name="Cuomo C."/>
            <person name="de Hoog S."/>
            <person name="Gorbushina A."/>
            <person name="Stielow B."/>
            <person name="Teixiera M."/>
            <person name="Abouelleil A."/>
            <person name="Chapman S.B."/>
            <person name="Priest M."/>
            <person name="Young S.K."/>
            <person name="Wortman J."/>
            <person name="Nusbaum C."/>
            <person name="Birren B."/>
        </authorList>
    </citation>
    <scope>NUCLEOTIDE SEQUENCE [LARGE SCALE GENOMIC DNA]</scope>
    <source>
        <strain evidence="6">CBS 173.52</strain>
    </source>
</reference>
<dbReference type="InterPro" id="IPR027974">
    <property type="entry name" value="DUF4470"/>
</dbReference>
<gene>
    <name evidence="6" type="ORF">Z519_09131</name>
</gene>
<feature type="domain" description="MYND-type" evidence="5">
    <location>
        <begin position="39"/>
        <end position="85"/>
    </location>
</feature>
<dbReference type="RefSeq" id="XP_016617154.1">
    <property type="nucleotide sequence ID" value="XM_016766856.1"/>
</dbReference>
<evidence type="ECO:0000256" key="2">
    <source>
        <dbReference type="ARBA" id="ARBA00022771"/>
    </source>
</evidence>
<dbReference type="Proteomes" id="UP000053789">
    <property type="component" value="Unassembled WGS sequence"/>
</dbReference>
<dbReference type="Pfam" id="PF01753">
    <property type="entry name" value="zf-MYND"/>
    <property type="match status" value="1"/>
</dbReference>
<dbReference type="GeneID" id="27702059"/>
<organism evidence="6 7">
    <name type="scientific">Cladophialophora bantiana (strain ATCC 10958 / CBS 173.52 / CDC B-1940 / NIH 8579)</name>
    <name type="common">Xylohypha bantiana</name>
    <dbReference type="NCBI Taxonomy" id="1442370"/>
    <lineage>
        <taxon>Eukaryota</taxon>
        <taxon>Fungi</taxon>
        <taxon>Dikarya</taxon>
        <taxon>Ascomycota</taxon>
        <taxon>Pezizomycotina</taxon>
        <taxon>Eurotiomycetes</taxon>
        <taxon>Chaetothyriomycetidae</taxon>
        <taxon>Chaetothyriales</taxon>
        <taxon>Herpotrichiellaceae</taxon>
        <taxon>Cladophialophora</taxon>
    </lineage>
</organism>
<sequence length="610" mass="68900">MLRLGPAREDTNVVKSQKECQEGPVKALYAAMETAPAIPHACANWKPDGNNCMNNGKLACGGCRLLAYCGKACQKNHWPEHKKVCKSSLSKPGWRPRWELDGREPAWASGDLSRNLHNPYGGGKYLWGNVPAIDILRLEQNEGYDYNQDLALLFAASGDLRNVVKTIGSLPSQYPGRVQVCINDRELHVVMRNATLLLLALTSQDARATGTASEPYAVTETLIHVWYSAFLPPKVSSELQTRVKPLIDEVCCGIAHRPADTLLGKTWRFPSGSTLRLVLKKEDWLLFQSFVAVPKGLTEDQARKILVAVTLAPERADYRDRWYFKDETPSMRIAKQRFREDGLLFPFGHPRHEFRIPNPMFFQSSRAWPIDDQADPLSGWPVWEVRRTSCTASQDAYGKLFVYLGVVVGKFLHFLDAGTTDFELYICDVTALPRHLDLNRYDRIEVANISDVGYVGTRGVLATLMPVLRSLKQNPHAVLVTLYLNAVMEVIKGGPEKDQVPDVGLLTQYLPSLRFFPPPTNNSAEMLRLWDARTLALDVDKFFERYMNIHQFREISRDLKVEMKANTVTESWPTQLKLQPGQDGAQEEFDALLGSSLTGLEHYVEWKRAR</sequence>